<dbReference type="EMBL" id="SCEB01000605">
    <property type="protein sequence ID" value="RXM98667.1"/>
    <property type="molecule type" value="Genomic_DNA"/>
</dbReference>
<evidence type="ECO:0000313" key="2">
    <source>
        <dbReference type="EMBL" id="RXM98667.1"/>
    </source>
</evidence>
<dbReference type="SUPFAM" id="SSF56436">
    <property type="entry name" value="C-type lectin-like"/>
    <property type="match status" value="2"/>
</dbReference>
<keyword evidence="3" id="KW-1185">Reference proteome</keyword>
<proteinExistence type="predicted"/>
<feature type="domain" description="C-type lectin" evidence="1">
    <location>
        <begin position="161"/>
        <end position="266"/>
    </location>
</feature>
<keyword evidence="2" id="KW-0675">Receptor</keyword>
<dbReference type="InterPro" id="IPR001304">
    <property type="entry name" value="C-type_lectin-like"/>
</dbReference>
<accession>A0A662YQ09</accession>
<dbReference type="SMART" id="SM00034">
    <property type="entry name" value="CLECT"/>
    <property type="match status" value="2"/>
</dbReference>
<dbReference type="AlphaFoldDB" id="A0A662YQ09"/>
<organism evidence="2 3">
    <name type="scientific">Acipenser ruthenus</name>
    <name type="common">Sterlet sturgeon</name>
    <dbReference type="NCBI Taxonomy" id="7906"/>
    <lineage>
        <taxon>Eukaryota</taxon>
        <taxon>Metazoa</taxon>
        <taxon>Chordata</taxon>
        <taxon>Craniata</taxon>
        <taxon>Vertebrata</taxon>
        <taxon>Euteleostomi</taxon>
        <taxon>Actinopterygii</taxon>
        <taxon>Chondrostei</taxon>
        <taxon>Acipenseriformes</taxon>
        <taxon>Acipenseridae</taxon>
        <taxon>Acipenser</taxon>
    </lineage>
</organism>
<dbReference type="Gene3D" id="3.10.100.10">
    <property type="entry name" value="Mannose-Binding Protein A, subunit A"/>
    <property type="match status" value="2"/>
</dbReference>
<dbReference type="InterPro" id="IPR016187">
    <property type="entry name" value="CTDL_fold"/>
</dbReference>
<dbReference type="PANTHER" id="PTHR45784">
    <property type="entry name" value="C-TYPE LECTIN DOMAIN FAMILY 20 MEMBER A-RELATED"/>
    <property type="match status" value="1"/>
</dbReference>
<dbReference type="InterPro" id="IPR016186">
    <property type="entry name" value="C-type_lectin-like/link_sf"/>
</dbReference>
<evidence type="ECO:0000259" key="1">
    <source>
        <dbReference type="PROSITE" id="PS50041"/>
    </source>
</evidence>
<name>A0A662YQ09_ACIRT</name>
<dbReference type="PROSITE" id="PS50041">
    <property type="entry name" value="C_TYPE_LECTIN_2"/>
    <property type="match status" value="2"/>
</dbReference>
<feature type="domain" description="C-type lectin" evidence="1">
    <location>
        <begin position="46"/>
        <end position="151"/>
    </location>
</feature>
<protein>
    <submittedName>
        <fullName evidence="2">C-type mannose receptor 2</fullName>
    </submittedName>
</protein>
<evidence type="ECO:0000313" key="3">
    <source>
        <dbReference type="Proteomes" id="UP000289886"/>
    </source>
</evidence>
<sequence length="281" mass="32943">MVVFCPTRTCWAQYCGHYPTLNSHQDHTNTESSSSWNQGFCVPVYNQIRTHVFVETVKTWSDAQSYCREKHTDLATVSSQEEANQLLNITGASLGDSWIGLYRDDTQNWQWSNSDDVMYSNWRADVFCASVNSEGKWTDLPCNHRKAFMCYKETSTIPERYTLIQQLRTWTEAQQYCREHHTDLVSIKNASENEDLVKKAQGTPFWMGLFNEPWKWSHLGDNNYTFHNWYFWEPNNWKGNENCVAMSKTGEWLDTGCNNWFYFFCCEGEDPVQTVFSFNSV</sequence>
<dbReference type="Pfam" id="PF00059">
    <property type="entry name" value="Lectin_C"/>
    <property type="match status" value="2"/>
</dbReference>
<reference evidence="2 3" key="1">
    <citation type="submission" date="2019-01" db="EMBL/GenBank/DDBJ databases">
        <title>Draft Genome and Complete Hox-Cluster Characterization of the Sterlet Sturgeon (Acipenser ruthenus).</title>
        <authorList>
            <person name="Wei Q."/>
        </authorList>
    </citation>
    <scope>NUCLEOTIDE SEQUENCE [LARGE SCALE GENOMIC DNA]</scope>
    <source>
        <strain evidence="2">WHYD16114868_AA</strain>
        <tissue evidence="2">Blood</tissue>
    </source>
</reference>
<comment type="caution">
    <text evidence="2">The sequence shown here is derived from an EMBL/GenBank/DDBJ whole genome shotgun (WGS) entry which is preliminary data.</text>
</comment>
<gene>
    <name evidence="2" type="ORF">EOD39_12829</name>
</gene>
<dbReference type="PANTHER" id="PTHR45784:SF5">
    <property type="entry name" value="C-TYPE LECTIN DOMAIN FAMILY 20 MEMBER A-RELATED"/>
    <property type="match status" value="1"/>
</dbReference>
<dbReference type="Proteomes" id="UP000289886">
    <property type="component" value="Unassembled WGS sequence"/>
</dbReference>